<dbReference type="EMBL" id="HG001635">
    <property type="protein sequence ID" value="CDF33164.1"/>
    <property type="molecule type" value="Genomic_DNA"/>
</dbReference>
<gene>
    <name evidence="1" type="ORF">CHC_T00002013001</name>
</gene>
<evidence type="ECO:0000313" key="2">
    <source>
        <dbReference type="Proteomes" id="UP000012073"/>
    </source>
</evidence>
<accession>R7Q560</accession>
<dbReference type="Gramene" id="CDF33164">
    <property type="protein sequence ID" value="CDF33164"/>
    <property type="gene ID" value="CHC_T00002013001"/>
</dbReference>
<sequence>MVLSYSRDAQELQTRHWGSYCIASTTRVHKGCQECIVLYMSVKTYTSGPCQNSFCVASYMTLTFGKHVQETCIVLVE</sequence>
<dbReference type="RefSeq" id="XP_005712967.1">
    <property type="nucleotide sequence ID" value="XM_005712910.1"/>
</dbReference>
<organism evidence="1 2">
    <name type="scientific">Chondrus crispus</name>
    <name type="common">Carrageen Irish moss</name>
    <name type="synonym">Polymorpha crispa</name>
    <dbReference type="NCBI Taxonomy" id="2769"/>
    <lineage>
        <taxon>Eukaryota</taxon>
        <taxon>Rhodophyta</taxon>
        <taxon>Florideophyceae</taxon>
        <taxon>Rhodymeniophycidae</taxon>
        <taxon>Gigartinales</taxon>
        <taxon>Gigartinaceae</taxon>
        <taxon>Chondrus</taxon>
    </lineage>
</organism>
<protein>
    <submittedName>
        <fullName evidence="1">Uncharacterized protein</fullName>
    </submittedName>
</protein>
<evidence type="ECO:0000313" key="1">
    <source>
        <dbReference type="EMBL" id="CDF33164.1"/>
    </source>
</evidence>
<keyword evidence="2" id="KW-1185">Reference proteome</keyword>
<dbReference type="GeneID" id="17320677"/>
<reference evidence="2" key="1">
    <citation type="journal article" date="2013" name="Proc. Natl. Acad. Sci. U.S.A.">
        <title>Genome structure and metabolic features in the red seaweed Chondrus crispus shed light on evolution of the Archaeplastida.</title>
        <authorList>
            <person name="Collen J."/>
            <person name="Porcel B."/>
            <person name="Carre W."/>
            <person name="Ball S.G."/>
            <person name="Chaparro C."/>
            <person name="Tonon T."/>
            <person name="Barbeyron T."/>
            <person name="Michel G."/>
            <person name="Noel B."/>
            <person name="Valentin K."/>
            <person name="Elias M."/>
            <person name="Artiguenave F."/>
            <person name="Arun A."/>
            <person name="Aury J.M."/>
            <person name="Barbosa-Neto J.F."/>
            <person name="Bothwell J.H."/>
            <person name="Bouget F.Y."/>
            <person name="Brillet L."/>
            <person name="Cabello-Hurtado F."/>
            <person name="Capella-Gutierrez S."/>
            <person name="Charrier B."/>
            <person name="Cladiere L."/>
            <person name="Cock J.M."/>
            <person name="Coelho S.M."/>
            <person name="Colleoni C."/>
            <person name="Czjzek M."/>
            <person name="Da Silva C."/>
            <person name="Delage L."/>
            <person name="Denoeud F."/>
            <person name="Deschamps P."/>
            <person name="Dittami S.M."/>
            <person name="Gabaldon T."/>
            <person name="Gachon C.M."/>
            <person name="Groisillier A."/>
            <person name="Herve C."/>
            <person name="Jabbari K."/>
            <person name="Katinka M."/>
            <person name="Kloareg B."/>
            <person name="Kowalczyk N."/>
            <person name="Labadie K."/>
            <person name="Leblanc C."/>
            <person name="Lopez P.J."/>
            <person name="McLachlan D.H."/>
            <person name="Meslet-Cladiere L."/>
            <person name="Moustafa A."/>
            <person name="Nehr Z."/>
            <person name="Nyvall Collen P."/>
            <person name="Panaud O."/>
            <person name="Partensky F."/>
            <person name="Poulain J."/>
            <person name="Rensing S.A."/>
            <person name="Rousvoal S."/>
            <person name="Samson G."/>
            <person name="Symeonidi A."/>
            <person name="Weissenbach J."/>
            <person name="Zambounis A."/>
            <person name="Wincker P."/>
            <person name="Boyen C."/>
        </authorList>
    </citation>
    <scope>NUCLEOTIDE SEQUENCE [LARGE SCALE GENOMIC DNA]</scope>
    <source>
        <strain evidence="2">cv. Stackhouse</strain>
    </source>
</reference>
<name>R7Q560_CHOCR</name>
<dbReference type="Proteomes" id="UP000012073">
    <property type="component" value="Unassembled WGS sequence"/>
</dbReference>
<dbReference type="AlphaFoldDB" id="R7Q560"/>
<dbReference type="KEGG" id="ccp:CHC_T00002013001"/>
<proteinExistence type="predicted"/>